<dbReference type="AlphaFoldDB" id="A0A7J8WYQ3"/>
<feature type="non-terminal residue" evidence="1">
    <location>
        <position position="1"/>
    </location>
</feature>
<sequence length="49" mass="5761">IENTDDLQERSLEAEDETKLEEVITPIVEPEKEKKLKILPLQIYHSLQD</sequence>
<name>A0A7J8WYQ3_GOSAI</name>
<protein>
    <submittedName>
        <fullName evidence="1">Uncharacterized protein</fullName>
    </submittedName>
</protein>
<dbReference type="Proteomes" id="UP000593577">
    <property type="component" value="Unassembled WGS sequence"/>
</dbReference>
<keyword evidence="2" id="KW-1185">Reference proteome</keyword>
<gene>
    <name evidence="1" type="ORF">Goari_011436</name>
</gene>
<evidence type="ECO:0000313" key="1">
    <source>
        <dbReference type="EMBL" id="MBA0679679.1"/>
    </source>
</evidence>
<organism evidence="1 2">
    <name type="scientific">Gossypium aridum</name>
    <name type="common">American cotton</name>
    <name type="synonym">Erioxylum aridum</name>
    <dbReference type="NCBI Taxonomy" id="34290"/>
    <lineage>
        <taxon>Eukaryota</taxon>
        <taxon>Viridiplantae</taxon>
        <taxon>Streptophyta</taxon>
        <taxon>Embryophyta</taxon>
        <taxon>Tracheophyta</taxon>
        <taxon>Spermatophyta</taxon>
        <taxon>Magnoliopsida</taxon>
        <taxon>eudicotyledons</taxon>
        <taxon>Gunneridae</taxon>
        <taxon>Pentapetalae</taxon>
        <taxon>rosids</taxon>
        <taxon>malvids</taxon>
        <taxon>Malvales</taxon>
        <taxon>Malvaceae</taxon>
        <taxon>Malvoideae</taxon>
        <taxon>Gossypium</taxon>
    </lineage>
</organism>
<accession>A0A7J8WYQ3</accession>
<dbReference type="EMBL" id="JABFAA010000004">
    <property type="protein sequence ID" value="MBA0679679.1"/>
    <property type="molecule type" value="Genomic_DNA"/>
</dbReference>
<comment type="caution">
    <text evidence="1">The sequence shown here is derived from an EMBL/GenBank/DDBJ whole genome shotgun (WGS) entry which is preliminary data.</text>
</comment>
<evidence type="ECO:0000313" key="2">
    <source>
        <dbReference type="Proteomes" id="UP000593577"/>
    </source>
</evidence>
<proteinExistence type="predicted"/>
<reference evidence="1 2" key="1">
    <citation type="journal article" date="2019" name="Genome Biol. Evol.">
        <title>Insights into the evolution of the New World diploid cottons (Gossypium, subgenus Houzingenia) based on genome sequencing.</title>
        <authorList>
            <person name="Grover C.E."/>
            <person name="Arick M.A. 2nd"/>
            <person name="Thrash A."/>
            <person name="Conover J.L."/>
            <person name="Sanders W.S."/>
            <person name="Peterson D.G."/>
            <person name="Frelichowski J.E."/>
            <person name="Scheffler J.A."/>
            <person name="Scheffler B.E."/>
            <person name="Wendel J.F."/>
        </authorList>
    </citation>
    <scope>NUCLEOTIDE SEQUENCE [LARGE SCALE GENOMIC DNA]</scope>
    <source>
        <strain evidence="1">185</strain>
        <tissue evidence="1">Leaf</tissue>
    </source>
</reference>